<gene>
    <name evidence="2" type="ORF">J6I90_09375</name>
</gene>
<feature type="signal peptide" evidence="1">
    <location>
        <begin position="1"/>
        <end position="24"/>
    </location>
</feature>
<evidence type="ECO:0008006" key="4">
    <source>
        <dbReference type="Google" id="ProtNLM"/>
    </source>
</evidence>
<protein>
    <recommendedName>
        <fullName evidence="4">Antibiotic biosynthesis monooxygenase</fullName>
    </recommendedName>
</protein>
<proteinExistence type="predicted"/>
<dbReference type="Proteomes" id="UP001169492">
    <property type="component" value="Unassembled WGS sequence"/>
</dbReference>
<evidence type="ECO:0000313" key="3">
    <source>
        <dbReference type="Proteomes" id="UP001169492"/>
    </source>
</evidence>
<feature type="chain" id="PRO_5043319765" description="Antibiotic biosynthesis monooxygenase" evidence="1">
    <location>
        <begin position="25"/>
        <end position="252"/>
    </location>
</feature>
<comment type="caution">
    <text evidence="2">The sequence shown here is derived from an EMBL/GenBank/DDBJ whole genome shotgun (WGS) entry which is preliminary data.</text>
</comment>
<dbReference type="AlphaFoldDB" id="A0AAW7R3L5"/>
<sequence length="252" mass="28487">MKKFLLLISVCFCITPLLSQVASADNHERESFYLSTTELSVKQGHTQAFMDGVKAVRECYKNAGDDTPWWIWSRIQGPGSVFVVTGNYENWQEFFADDATDESCRSVVQERVVPHLDSTDHQIASFMPDWSSDQPSAASFVVVYYFTVSDFELFEKTVAAIEKGIKGDGGQSANWYYRMGGRDSSNFFVVEPYADAAALDAEDPGVWKRLETAVGKKKAEKLQADFRASVSEWWSYMYALHEDLSYMPESSD</sequence>
<evidence type="ECO:0000313" key="2">
    <source>
        <dbReference type="EMBL" id="MDN7125089.1"/>
    </source>
</evidence>
<reference evidence="2 3" key="1">
    <citation type="submission" date="2021-03" db="EMBL/GenBank/DDBJ databases">
        <title>Pseudidiomarina terrestris, a new bacterium isolated from saline soil.</title>
        <authorList>
            <person name="Galisteo C."/>
            <person name="De La Haba R."/>
            <person name="Sanchez-Porro C."/>
            <person name="Ventosa A."/>
        </authorList>
    </citation>
    <scope>NUCLEOTIDE SEQUENCE [LARGE SCALE GENOMIC DNA]</scope>
    <source>
        <strain evidence="2 3">1APP75-32.1</strain>
    </source>
</reference>
<keyword evidence="1" id="KW-0732">Signal</keyword>
<organism evidence="2 3">
    <name type="scientific">Pseudidiomarina terrestris</name>
    <dbReference type="NCBI Taxonomy" id="2820060"/>
    <lineage>
        <taxon>Bacteria</taxon>
        <taxon>Pseudomonadati</taxon>
        <taxon>Pseudomonadota</taxon>
        <taxon>Gammaproteobacteria</taxon>
        <taxon>Alteromonadales</taxon>
        <taxon>Idiomarinaceae</taxon>
        <taxon>Pseudidiomarina</taxon>
    </lineage>
</organism>
<name>A0AAW7R3L5_9GAMM</name>
<dbReference type="RefSeq" id="WP_301774808.1">
    <property type="nucleotide sequence ID" value="NZ_JAGGJB010000005.1"/>
</dbReference>
<evidence type="ECO:0000256" key="1">
    <source>
        <dbReference type="SAM" id="SignalP"/>
    </source>
</evidence>
<accession>A0AAW7R3L5</accession>
<dbReference type="EMBL" id="JAGGJB010000005">
    <property type="protein sequence ID" value="MDN7125089.1"/>
    <property type="molecule type" value="Genomic_DNA"/>
</dbReference>